<evidence type="ECO:0000313" key="2">
    <source>
        <dbReference type="Proteomes" id="UP000076798"/>
    </source>
</evidence>
<name>A0A165YFX7_9AGAM</name>
<keyword evidence="2" id="KW-1185">Reference proteome</keyword>
<accession>A0A165YFX7</accession>
<gene>
    <name evidence="1" type="ORF">SISSUDRAFT_434557</name>
</gene>
<evidence type="ECO:0000313" key="1">
    <source>
        <dbReference type="EMBL" id="KZT33203.1"/>
    </source>
</evidence>
<organism evidence="1 2">
    <name type="scientific">Sistotremastrum suecicum HHB10207 ss-3</name>
    <dbReference type="NCBI Taxonomy" id="1314776"/>
    <lineage>
        <taxon>Eukaryota</taxon>
        <taxon>Fungi</taxon>
        <taxon>Dikarya</taxon>
        <taxon>Basidiomycota</taxon>
        <taxon>Agaricomycotina</taxon>
        <taxon>Agaricomycetes</taxon>
        <taxon>Sistotremastrales</taxon>
        <taxon>Sistotremastraceae</taxon>
        <taxon>Sistotremastrum</taxon>
    </lineage>
</organism>
<proteinExistence type="predicted"/>
<reference evidence="1 2" key="1">
    <citation type="journal article" date="2016" name="Mol. Biol. Evol.">
        <title>Comparative Genomics of Early-Diverging Mushroom-Forming Fungi Provides Insights into the Origins of Lignocellulose Decay Capabilities.</title>
        <authorList>
            <person name="Nagy L.G."/>
            <person name="Riley R."/>
            <person name="Tritt A."/>
            <person name="Adam C."/>
            <person name="Daum C."/>
            <person name="Floudas D."/>
            <person name="Sun H."/>
            <person name="Yadav J.S."/>
            <person name="Pangilinan J."/>
            <person name="Larsson K.H."/>
            <person name="Matsuura K."/>
            <person name="Barry K."/>
            <person name="Labutti K."/>
            <person name="Kuo R."/>
            <person name="Ohm R.A."/>
            <person name="Bhattacharya S.S."/>
            <person name="Shirouzu T."/>
            <person name="Yoshinaga Y."/>
            <person name="Martin F.M."/>
            <person name="Grigoriev I.V."/>
            <person name="Hibbett D.S."/>
        </authorList>
    </citation>
    <scope>NUCLEOTIDE SEQUENCE [LARGE SCALE GENOMIC DNA]</scope>
    <source>
        <strain evidence="1 2">HHB10207 ss-3</strain>
    </source>
</reference>
<dbReference type="Proteomes" id="UP000076798">
    <property type="component" value="Unassembled WGS sequence"/>
</dbReference>
<sequence length="208" mass="23562">MVEDRRHEILREINEFVQEVGQSRLGPLSLSSVFSVLASPPPTDIDLSPLIDYLSRYPHGRTWKETSDTIIAYINSFGLSQICSSVAVRRFLHLCVDPEYRDAHGNDLWWSTPDEDEMRIRREAEILSASTSYLSFHSSSLTLQQFSTAVPLLLPSRITVHCRIPANLPMNLLHPPITPRHLPNRAQPDHLPCPSPLIHLLRSATPTE</sequence>
<protein>
    <submittedName>
        <fullName evidence="1">Uncharacterized protein</fullName>
    </submittedName>
</protein>
<dbReference type="EMBL" id="KV428258">
    <property type="protein sequence ID" value="KZT33203.1"/>
    <property type="molecule type" value="Genomic_DNA"/>
</dbReference>
<dbReference type="AlphaFoldDB" id="A0A165YFX7"/>